<reference evidence="2" key="1">
    <citation type="submission" date="2023-08" db="EMBL/GenBank/DDBJ databases">
        <title>Draft sequence of the Babesia gibsoni genome.</title>
        <authorList>
            <person name="Yamagishi J.Y."/>
            <person name="Xuan X.X."/>
        </authorList>
    </citation>
    <scope>NUCLEOTIDE SEQUENCE</scope>
    <source>
        <strain evidence="2">Azabu</strain>
    </source>
</reference>
<accession>A0AAD8LLF8</accession>
<dbReference type="InterPro" id="IPR040955">
    <property type="entry name" value="IMP2_N"/>
</dbReference>
<dbReference type="AlphaFoldDB" id="A0AAD8LLF8"/>
<protein>
    <recommendedName>
        <fullName evidence="1">Immune mapped protein 2 N-terminal domain-containing protein</fullName>
    </recommendedName>
</protein>
<evidence type="ECO:0000313" key="3">
    <source>
        <dbReference type="Proteomes" id="UP001230268"/>
    </source>
</evidence>
<keyword evidence="3" id="KW-1185">Reference proteome</keyword>
<dbReference type="EMBL" id="JAVEPI010000003">
    <property type="protein sequence ID" value="KAK1442989.1"/>
    <property type="molecule type" value="Genomic_DNA"/>
</dbReference>
<gene>
    <name evidence="2" type="ORF">BgAZ_305070</name>
</gene>
<organism evidence="2 3">
    <name type="scientific">Babesia gibsoni</name>
    <dbReference type="NCBI Taxonomy" id="33632"/>
    <lineage>
        <taxon>Eukaryota</taxon>
        <taxon>Sar</taxon>
        <taxon>Alveolata</taxon>
        <taxon>Apicomplexa</taxon>
        <taxon>Aconoidasida</taxon>
        <taxon>Piroplasmida</taxon>
        <taxon>Babesiidae</taxon>
        <taxon>Babesia</taxon>
    </lineage>
</organism>
<dbReference type="Proteomes" id="UP001230268">
    <property type="component" value="Unassembled WGS sequence"/>
</dbReference>
<evidence type="ECO:0000259" key="1">
    <source>
        <dbReference type="Pfam" id="PF18590"/>
    </source>
</evidence>
<proteinExistence type="predicted"/>
<evidence type="ECO:0000313" key="2">
    <source>
        <dbReference type="EMBL" id="KAK1442989.1"/>
    </source>
</evidence>
<feature type="domain" description="Immune mapped protein 2 N-terminal" evidence="1">
    <location>
        <begin position="123"/>
        <end position="216"/>
    </location>
</feature>
<dbReference type="Pfam" id="PF18590">
    <property type="entry name" value="IMP2_N"/>
    <property type="match status" value="1"/>
</dbReference>
<comment type="caution">
    <text evidence="2">The sequence shown here is derived from an EMBL/GenBank/DDBJ whole genome shotgun (WGS) entry which is preliminary data.</text>
</comment>
<name>A0AAD8LLF8_BABGI</name>
<sequence>MGIFDKICCSCCSGSTVDHNDAPPAHLVRVQTVKPVPVEEEVKDEQEVEAVLEDVITEDVEDEVEEVEKHTPINKRPLKECKLKPHRRKIHLTGAAAAVPPCPTEECIGNIPHVGSSKVTLGDGAYLVYSLENGGSLNIVFSRTAPTDLRGVLAYIKPGTEFSPYYYTDHDGHKAAATNLESALQSEYASDRKVFYDAWSKFLKLAPPYNGEVYLLEGAGMSPPPRVQVLLYKEGAITCAESLKAIDLTNYTVVGILHHSLDYYKLADDSKDRMAFTQTCEEFGAALVI</sequence>